<accession>A0A9D1DS17</accession>
<dbReference type="AlphaFoldDB" id="A0A9D1DS17"/>
<name>A0A9D1DS17_9FIRM</name>
<gene>
    <name evidence="1" type="ORF">IAA54_09865</name>
</gene>
<organism evidence="1 2">
    <name type="scientific">Candidatus Gallacutalibacter pullicola</name>
    <dbReference type="NCBI Taxonomy" id="2840830"/>
    <lineage>
        <taxon>Bacteria</taxon>
        <taxon>Bacillati</taxon>
        <taxon>Bacillota</taxon>
        <taxon>Clostridia</taxon>
        <taxon>Eubacteriales</taxon>
        <taxon>Candidatus Gallacutalibacter</taxon>
    </lineage>
</organism>
<reference evidence="1" key="1">
    <citation type="submission" date="2020-10" db="EMBL/GenBank/DDBJ databases">
        <authorList>
            <person name="Gilroy R."/>
        </authorList>
    </citation>
    <scope>NUCLEOTIDE SEQUENCE</scope>
    <source>
        <strain evidence="1">ChiSjej1B19-7085</strain>
    </source>
</reference>
<dbReference type="EMBL" id="DVHF01000121">
    <property type="protein sequence ID" value="HIR57963.1"/>
    <property type="molecule type" value="Genomic_DNA"/>
</dbReference>
<evidence type="ECO:0000313" key="2">
    <source>
        <dbReference type="Proteomes" id="UP000886785"/>
    </source>
</evidence>
<evidence type="ECO:0000313" key="1">
    <source>
        <dbReference type="EMBL" id="HIR57963.1"/>
    </source>
</evidence>
<sequence>IDLARLQIEEETLLAEQERTEQQAQYLQKAGALLRLSDEKLLEEMYQTIDKIIVFSNKEIEIFWKLDDCFRTALKG</sequence>
<protein>
    <submittedName>
        <fullName evidence="1">Uncharacterized protein</fullName>
    </submittedName>
</protein>
<comment type="caution">
    <text evidence="1">The sequence shown here is derived from an EMBL/GenBank/DDBJ whole genome shotgun (WGS) entry which is preliminary data.</text>
</comment>
<feature type="non-terminal residue" evidence="1">
    <location>
        <position position="1"/>
    </location>
</feature>
<dbReference type="Proteomes" id="UP000886785">
    <property type="component" value="Unassembled WGS sequence"/>
</dbReference>
<reference evidence="1" key="2">
    <citation type="journal article" date="2021" name="PeerJ">
        <title>Extensive microbial diversity within the chicken gut microbiome revealed by metagenomics and culture.</title>
        <authorList>
            <person name="Gilroy R."/>
            <person name="Ravi A."/>
            <person name="Getino M."/>
            <person name="Pursley I."/>
            <person name="Horton D.L."/>
            <person name="Alikhan N.F."/>
            <person name="Baker D."/>
            <person name="Gharbi K."/>
            <person name="Hall N."/>
            <person name="Watson M."/>
            <person name="Adriaenssens E.M."/>
            <person name="Foster-Nyarko E."/>
            <person name="Jarju S."/>
            <person name="Secka A."/>
            <person name="Antonio M."/>
            <person name="Oren A."/>
            <person name="Chaudhuri R.R."/>
            <person name="La Ragione R."/>
            <person name="Hildebrand F."/>
            <person name="Pallen M.J."/>
        </authorList>
    </citation>
    <scope>NUCLEOTIDE SEQUENCE</scope>
    <source>
        <strain evidence="1">ChiSjej1B19-7085</strain>
    </source>
</reference>
<proteinExistence type="predicted"/>